<dbReference type="InParanoid" id="A0A409WV34"/>
<evidence type="ECO:0000256" key="7">
    <source>
        <dbReference type="RuleBase" id="RU000304"/>
    </source>
</evidence>
<reference evidence="9 10" key="1">
    <citation type="journal article" date="2018" name="Evol. Lett.">
        <title>Horizontal gene cluster transfer increased hallucinogenic mushroom diversity.</title>
        <authorList>
            <person name="Reynolds H.T."/>
            <person name="Vijayakumar V."/>
            <person name="Gluck-Thaler E."/>
            <person name="Korotkin H.B."/>
            <person name="Matheny P.B."/>
            <person name="Slot J.C."/>
        </authorList>
    </citation>
    <scope>NUCLEOTIDE SEQUENCE [LARGE SCALE GENOMIC DNA]</scope>
    <source>
        <strain evidence="9 10">SRW20</strain>
    </source>
</reference>
<evidence type="ECO:0000256" key="3">
    <source>
        <dbReference type="ARBA" id="ARBA00022741"/>
    </source>
</evidence>
<dbReference type="SMART" id="SM00220">
    <property type="entry name" value="S_TKc"/>
    <property type="match status" value="1"/>
</dbReference>
<dbReference type="PROSITE" id="PS00108">
    <property type="entry name" value="PROTEIN_KINASE_ST"/>
    <property type="match status" value="1"/>
</dbReference>
<dbReference type="InterPro" id="IPR008271">
    <property type="entry name" value="Ser/Thr_kinase_AS"/>
</dbReference>
<evidence type="ECO:0000256" key="6">
    <source>
        <dbReference type="PROSITE-ProRule" id="PRU10141"/>
    </source>
</evidence>
<dbReference type="GO" id="GO:0004674">
    <property type="term" value="F:protein serine/threonine kinase activity"/>
    <property type="evidence" value="ECO:0007669"/>
    <property type="project" value="UniProtKB-KW"/>
</dbReference>
<dbReference type="PANTHER" id="PTHR45646:SF11">
    <property type="entry name" value="SERINE_THREONINE-PROTEIN KINASE DOA"/>
    <property type="match status" value="1"/>
</dbReference>
<name>A0A409WV34_9AGAR</name>
<feature type="binding site" evidence="6">
    <location>
        <position position="51"/>
    </location>
    <ligand>
        <name>ATP</name>
        <dbReference type="ChEBI" id="CHEBI:30616"/>
    </ligand>
</feature>
<proteinExistence type="inferred from homology"/>
<keyword evidence="2" id="KW-0808">Transferase</keyword>
<dbReference type="InterPro" id="IPR017441">
    <property type="entry name" value="Protein_kinase_ATP_BS"/>
</dbReference>
<dbReference type="GO" id="GO:0005634">
    <property type="term" value="C:nucleus"/>
    <property type="evidence" value="ECO:0007669"/>
    <property type="project" value="TreeGrafter"/>
</dbReference>
<dbReference type="Proteomes" id="UP000284706">
    <property type="component" value="Unassembled WGS sequence"/>
</dbReference>
<dbReference type="InterPro" id="IPR000719">
    <property type="entry name" value="Prot_kinase_dom"/>
</dbReference>
<dbReference type="SUPFAM" id="SSF56112">
    <property type="entry name" value="Protein kinase-like (PK-like)"/>
    <property type="match status" value="1"/>
</dbReference>
<protein>
    <recommendedName>
        <fullName evidence="8">Protein kinase domain-containing protein</fullName>
    </recommendedName>
</protein>
<dbReference type="PROSITE" id="PS50011">
    <property type="entry name" value="PROTEIN_KINASE_DOM"/>
    <property type="match status" value="1"/>
</dbReference>
<evidence type="ECO:0000313" key="9">
    <source>
        <dbReference type="EMBL" id="PPQ82347.1"/>
    </source>
</evidence>
<keyword evidence="1 7" id="KW-0723">Serine/threonine-protein kinase</keyword>
<evidence type="ECO:0000256" key="5">
    <source>
        <dbReference type="ARBA" id="ARBA00022840"/>
    </source>
</evidence>
<keyword evidence="5 6" id="KW-0067">ATP-binding</keyword>
<dbReference type="OrthoDB" id="3068150at2759"/>
<accession>A0A409WV34</accession>
<keyword evidence="3 6" id="KW-0547">Nucleotide-binding</keyword>
<evidence type="ECO:0000256" key="1">
    <source>
        <dbReference type="ARBA" id="ARBA00022527"/>
    </source>
</evidence>
<feature type="domain" description="Protein kinase" evidence="8">
    <location>
        <begin position="22"/>
        <end position="296"/>
    </location>
</feature>
<dbReference type="InterPro" id="IPR051175">
    <property type="entry name" value="CLK_kinases"/>
</dbReference>
<evidence type="ECO:0000256" key="4">
    <source>
        <dbReference type="ARBA" id="ARBA00022777"/>
    </source>
</evidence>
<dbReference type="STRING" id="231916.A0A409WV34"/>
<dbReference type="InterPro" id="IPR011009">
    <property type="entry name" value="Kinase-like_dom_sf"/>
</dbReference>
<dbReference type="Gene3D" id="1.10.510.10">
    <property type="entry name" value="Transferase(Phosphotransferase) domain 1"/>
    <property type="match status" value="1"/>
</dbReference>
<gene>
    <name evidence="9" type="ORF">CVT26_013209</name>
</gene>
<keyword evidence="4" id="KW-0418">Kinase</keyword>
<dbReference type="AlphaFoldDB" id="A0A409WV34"/>
<keyword evidence="10" id="KW-1185">Reference proteome</keyword>
<dbReference type="PROSITE" id="PS00107">
    <property type="entry name" value="PROTEIN_KINASE_ATP"/>
    <property type="match status" value="1"/>
</dbReference>
<comment type="similarity">
    <text evidence="7">Belongs to the protein kinase superfamily.</text>
</comment>
<organism evidence="9 10">
    <name type="scientific">Gymnopilus dilepis</name>
    <dbReference type="NCBI Taxonomy" id="231916"/>
    <lineage>
        <taxon>Eukaryota</taxon>
        <taxon>Fungi</taxon>
        <taxon>Dikarya</taxon>
        <taxon>Basidiomycota</taxon>
        <taxon>Agaricomycotina</taxon>
        <taxon>Agaricomycetes</taxon>
        <taxon>Agaricomycetidae</taxon>
        <taxon>Agaricales</taxon>
        <taxon>Agaricineae</taxon>
        <taxon>Hymenogastraceae</taxon>
        <taxon>Gymnopilus</taxon>
    </lineage>
</organism>
<sequence length="305" mass="33532">MYRNKVDIVSGDVAEGCGEPDIVISTRLGGGASGEVWRGTCSGDSRTVAVKIMTDSNVGGGSKVAVLVAQLVKDFAPEAIRCCILRGHECLIFPVYAMDLRRVLSTGYLLPFPSEQSMSIIWQLLSGVYYLHEIGITHADIKPENILLVDGKTVDISRLQDDGTFENKMVLKSCEIKIGDLDDTRLPRQKAYYPAGSDCYRSPEILAGVEWTNKVDIFSVGCVTYELLAGRLLFPEQKDSKVKDPFIGQSTQDGNVNVSPWVGISERTGVSFIKAATTRNYKRRPSALALLHHKYFGELAGIYKD</sequence>
<dbReference type="Pfam" id="PF00069">
    <property type="entry name" value="Pkinase"/>
    <property type="match status" value="1"/>
</dbReference>
<evidence type="ECO:0000256" key="2">
    <source>
        <dbReference type="ARBA" id="ARBA00022679"/>
    </source>
</evidence>
<dbReference type="PANTHER" id="PTHR45646">
    <property type="entry name" value="SERINE/THREONINE-PROTEIN KINASE DOA-RELATED"/>
    <property type="match status" value="1"/>
</dbReference>
<evidence type="ECO:0000313" key="10">
    <source>
        <dbReference type="Proteomes" id="UP000284706"/>
    </source>
</evidence>
<dbReference type="GO" id="GO:0005524">
    <property type="term" value="F:ATP binding"/>
    <property type="evidence" value="ECO:0007669"/>
    <property type="project" value="UniProtKB-UniRule"/>
</dbReference>
<dbReference type="EMBL" id="NHYE01004757">
    <property type="protein sequence ID" value="PPQ82347.1"/>
    <property type="molecule type" value="Genomic_DNA"/>
</dbReference>
<evidence type="ECO:0000259" key="8">
    <source>
        <dbReference type="PROSITE" id="PS50011"/>
    </source>
</evidence>
<comment type="caution">
    <text evidence="9">The sequence shown here is derived from an EMBL/GenBank/DDBJ whole genome shotgun (WGS) entry which is preliminary data.</text>
</comment>